<protein>
    <submittedName>
        <fullName evidence="2">Uncharacterized protein</fullName>
    </submittedName>
</protein>
<organism evidence="2 3">
    <name type="scientific">Vibrio parahaemolyticus</name>
    <dbReference type="NCBI Taxonomy" id="670"/>
    <lineage>
        <taxon>Bacteria</taxon>
        <taxon>Pseudomonadati</taxon>
        <taxon>Pseudomonadota</taxon>
        <taxon>Gammaproteobacteria</taxon>
        <taxon>Vibrionales</taxon>
        <taxon>Vibrionaceae</taxon>
        <taxon>Vibrio</taxon>
    </lineage>
</organism>
<name>A0AAW8PZU1_VIBPH</name>
<proteinExistence type="predicted"/>
<dbReference type="Proteomes" id="UP001253193">
    <property type="component" value="Unassembled WGS sequence"/>
</dbReference>
<keyword evidence="1" id="KW-1133">Transmembrane helix</keyword>
<evidence type="ECO:0000313" key="2">
    <source>
        <dbReference type="EMBL" id="MDS1821497.1"/>
    </source>
</evidence>
<evidence type="ECO:0000313" key="3">
    <source>
        <dbReference type="Proteomes" id="UP001253193"/>
    </source>
</evidence>
<keyword evidence="1" id="KW-0472">Membrane</keyword>
<reference evidence="2" key="1">
    <citation type="submission" date="2023-06" db="EMBL/GenBank/DDBJ databases">
        <title>Genomic Diversity of Vibrio spp. and Metagenomic Analysis of Pathogens in Florida Gulf Coastal Waters Following Hurricane Ian.</title>
        <authorList>
            <person name="Brumfield K.D."/>
        </authorList>
    </citation>
    <scope>NUCLEOTIDE SEQUENCE</scope>
    <source>
        <strain evidence="2">WBS2B-138</strain>
    </source>
</reference>
<keyword evidence="1" id="KW-0812">Transmembrane</keyword>
<comment type="caution">
    <text evidence="2">The sequence shown here is derived from an EMBL/GenBank/DDBJ whole genome shotgun (WGS) entry which is preliminary data.</text>
</comment>
<feature type="transmembrane region" description="Helical" evidence="1">
    <location>
        <begin position="7"/>
        <end position="28"/>
    </location>
</feature>
<evidence type="ECO:0000256" key="1">
    <source>
        <dbReference type="SAM" id="Phobius"/>
    </source>
</evidence>
<dbReference type="RefSeq" id="WP_311020391.1">
    <property type="nucleotide sequence ID" value="NZ_JAUHGG010000003.1"/>
</dbReference>
<dbReference type="EMBL" id="JAUHGG010000003">
    <property type="protein sequence ID" value="MDS1821497.1"/>
    <property type="molecule type" value="Genomic_DNA"/>
</dbReference>
<accession>A0AAW8PZU1</accession>
<sequence>MSKKTKRFLFFTGGTDSVLILTMLLQLLTKNKSDELVVVLVANQGMASGQQEKVQRAIGMLVGNLIENNFHNNKGLMSRVSVMVIGQSFGTNPMEGSFNVLSEDEKGKQVETNINIAQQNQDMRGLMKSICAQELVVLSSVPSLIGFLGTCRNKFYLGACGTDLATTSASKLKKIFDLNMEMMVQMNEENDLDVEMKKSGLESYGRTGGKYFNPDWVPTLHFPLRDLRKADVIMLLNMQEISNYVVDKAEDLIEYHSQQDGFALTALTKVYDKYNRMYRNAVGFPSFVEFIRKPSLDIVYKDEEIKVSEEEVAKDIQKEQMSTMGRGGALLSAIMQSMK</sequence>
<gene>
    <name evidence="2" type="ORF">QX249_12565</name>
</gene>
<dbReference type="AlphaFoldDB" id="A0AAW8PZU1"/>